<proteinExistence type="predicted"/>
<evidence type="ECO:0000313" key="1">
    <source>
        <dbReference type="EMBL" id="PUD99993.1"/>
    </source>
</evidence>
<name>A0A657Q1F6_9GAMM</name>
<evidence type="ECO:0000313" key="2">
    <source>
        <dbReference type="Proteomes" id="UP000250928"/>
    </source>
</evidence>
<reference evidence="1 2" key="1">
    <citation type="submission" date="2018-01" db="EMBL/GenBank/DDBJ databases">
        <title>Novel co-symbiosis in the lucinid bivalve Phacoides pectinatus.</title>
        <authorList>
            <person name="Lim S.J."/>
            <person name="Davis B.G."/>
            <person name="Gill D.E."/>
            <person name="Engel A.S."/>
            <person name="Anderson L.C."/>
            <person name="Campbell B.J."/>
        </authorList>
    </citation>
    <scope>NUCLEOTIDE SEQUENCE [LARGE SCALE GENOMIC DNA]</scope>
    <source>
        <strain evidence="1">N3_P5</strain>
    </source>
</reference>
<dbReference type="Proteomes" id="UP000250928">
    <property type="component" value="Unassembled WGS sequence"/>
</dbReference>
<accession>A0A657Q1F6</accession>
<organism evidence="1 2">
    <name type="scientific">Candidatus Sedimenticola endophacoides</name>
    <dbReference type="NCBI Taxonomy" id="2548426"/>
    <lineage>
        <taxon>Bacteria</taxon>
        <taxon>Pseudomonadati</taxon>
        <taxon>Pseudomonadota</taxon>
        <taxon>Gammaproteobacteria</taxon>
        <taxon>Chromatiales</taxon>
        <taxon>Sedimenticolaceae</taxon>
        <taxon>Sedimenticola</taxon>
    </lineage>
</organism>
<comment type="caution">
    <text evidence="1">The sequence shown here is derived from an EMBL/GenBank/DDBJ whole genome shotgun (WGS) entry which is preliminary data.</text>
</comment>
<dbReference type="EMBL" id="PQCO01000236">
    <property type="protein sequence ID" value="PUD99993.1"/>
    <property type="molecule type" value="Genomic_DNA"/>
</dbReference>
<gene>
    <name evidence="1" type="ORF">C3L24_09805</name>
</gene>
<sequence length="74" mass="8188">MKETLGCSRIHRIRNDYKTALTAMDQGVPVSSIARGSVMVKDIHSLSKQMLMKHRGGSRTKKKGLLSNLFGLSD</sequence>
<dbReference type="AlphaFoldDB" id="A0A657Q1F6"/>
<protein>
    <submittedName>
        <fullName evidence="1">Uncharacterized protein</fullName>
    </submittedName>
</protein>